<accession>A0A3N4LVH2</accession>
<dbReference type="FunFam" id="2.30.18.10:FF:000006">
    <property type="entry name" value="Transcription factor TFIIA complex subunit Toa1"/>
    <property type="match status" value="1"/>
</dbReference>
<feature type="region of interest" description="Disordered" evidence="5">
    <location>
        <begin position="150"/>
        <end position="172"/>
    </location>
</feature>
<feature type="compositionally biased region" description="Low complexity" evidence="5">
    <location>
        <begin position="244"/>
        <end position="256"/>
    </location>
</feature>
<sequence length="463" mass="51017">MLGAYLGFVWKASYLSLHGAYQPITGAVTEEALSAPPPVRSPPQFPSITDGSLSFDHGFSANKTIPQRCPNITTRIFHLPIRLLQSNMSNQAVRLTPFKGEVYQRIIQEVCDVSRVDFEEAGVSVATLEELRLGWQQKLTDLHIAHFPWDPAPPPTQPEPPAKKNTPQQAMATQVKKETGMNMQQQQLIPQDGVRIKTEPGYEQQGISVPPMGNPSLNPQLAAMRAHQNIQQKFGGAAVPLMMQQHQQPQQQQQHQRNGVPQKPPGGGLMLPGLGPMQPQVHNGQSGIPQHDGASDVYGDLIPVEGWGNLTRAQADKIILTKIGNVENYNQAFGAAIQRLGSKQVADRHRRPDAYEAALSADTSYPYPPSMLSSTLAGPSQLDGGSSAEPEDDEDAINSDLDDPEDGDIENQDEDETPQQVMLCMYDKVQRTKNKWKCVLKDGVLTIKGKEYVFHKATGEYEW</sequence>
<evidence type="ECO:0008006" key="8">
    <source>
        <dbReference type="Google" id="ProtNLM"/>
    </source>
</evidence>
<dbReference type="FunCoup" id="A0A3N4LVH2">
    <property type="interactions" value="466"/>
</dbReference>
<gene>
    <name evidence="6" type="ORF">L211DRAFT_867960</name>
</gene>
<evidence type="ECO:0000256" key="1">
    <source>
        <dbReference type="ARBA" id="ARBA00004123"/>
    </source>
</evidence>
<dbReference type="AlphaFoldDB" id="A0A3N4LVH2"/>
<keyword evidence="4" id="KW-0539">Nucleus</keyword>
<dbReference type="SUPFAM" id="SSF47396">
    <property type="entry name" value="Transcription factor IIA (TFIIA), alpha-helical domain"/>
    <property type="match status" value="1"/>
</dbReference>
<comment type="similarity">
    <text evidence="2">Belongs to the TFIIA subunit 1 family.</text>
</comment>
<feature type="compositionally biased region" description="Acidic residues" evidence="5">
    <location>
        <begin position="389"/>
        <end position="417"/>
    </location>
</feature>
<dbReference type="SUPFAM" id="SSF50784">
    <property type="entry name" value="Transcription factor IIA (TFIIA), beta-barrel domain"/>
    <property type="match status" value="1"/>
</dbReference>
<comment type="subcellular location">
    <subcellularLocation>
        <location evidence="1">Nucleus</location>
    </subcellularLocation>
</comment>
<dbReference type="OrthoDB" id="6275927at2759"/>
<dbReference type="Gene3D" id="1.10.287.100">
    <property type="match status" value="1"/>
</dbReference>
<dbReference type="EMBL" id="ML121541">
    <property type="protein sequence ID" value="RPB24641.1"/>
    <property type="molecule type" value="Genomic_DNA"/>
</dbReference>
<evidence type="ECO:0000256" key="4">
    <source>
        <dbReference type="ARBA" id="ARBA00023242"/>
    </source>
</evidence>
<dbReference type="PANTHER" id="PTHR12694:SF8">
    <property type="entry name" value="TRANSCRIPTION INITIATION FACTOR IIA SUBUNIT 1"/>
    <property type="match status" value="1"/>
</dbReference>
<dbReference type="GO" id="GO:0006367">
    <property type="term" value="P:transcription initiation at RNA polymerase II promoter"/>
    <property type="evidence" value="ECO:0007669"/>
    <property type="project" value="InterPro"/>
</dbReference>
<organism evidence="6 7">
    <name type="scientific">Terfezia boudieri ATCC MYA-4762</name>
    <dbReference type="NCBI Taxonomy" id="1051890"/>
    <lineage>
        <taxon>Eukaryota</taxon>
        <taxon>Fungi</taxon>
        <taxon>Dikarya</taxon>
        <taxon>Ascomycota</taxon>
        <taxon>Pezizomycotina</taxon>
        <taxon>Pezizomycetes</taxon>
        <taxon>Pezizales</taxon>
        <taxon>Pezizaceae</taxon>
        <taxon>Terfezia</taxon>
    </lineage>
</organism>
<dbReference type="Proteomes" id="UP000267821">
    <property type="component" value="Unassembled WGS sequence"/>
</dbReference>
<evidence type="ECO:0000256" key="3">
    <source>
        <dbReference type="ARBA" id="ARBA00023163"/>
    </source>
</evidence>
<dbReference type="PANTHER" id="PTHR12694">
    <property type="entry name" value="TRANSCRIPTION INITIATION FACTOR IIA SUBUNIT 1"/>
    <property type="match status" value="1"/>
</dbReference>
<dbReference type="SMART" id="SM01371">
    <property type="entry name" value="TFIIA"/>
    <property type="match status" value="1"/>
</dbReference>
<dbReference type="InterPro" id="IPR009088">
    <property type="entry name" value="TFIIA_b-brl"/>
</dbReference>
<feature type="region of interest" description="Disordered" evidence="5">
    <location>
        <begin position="243"/>
        <end position="286"/>
    </location>
</feature>
<feature type="compositionally biased region" description="Pro residues" evidence="5">
    <location>
        <begin position="150"/>
        <end position="160"/>
    </location>
</feature>
<feature type="compositionally biased region" description="Low complexity" evidence="5">
    <location>
        <begin position="271"/>
        <end position="280"/>
    </location>
</feature>
<dbReference type="Pfam" id="PF03153">
    <property type="entry name" value="TFIIA"/>
    <property type="match status" value="1"/>
</dbReference>
<dbReference type="CDD" id="cd07976">
    <property type="entry name" value="TFIIA_alpha_beta_like"/>
    <property type="match status" value="1"/>
</dbReference>
<dbReference type="GO" id="GO:0005672">
    <property type="term" value="C:transcription factor TFIIA complex"/>
    <property type="evidence" value="ECO:0007669"/>
    <property type="project" value="InterPro"/>
</dbReference>
<dbReference type="STRING" id="1051890.A0A3N4LVH2"/>
<keyword evidence="3" id="KW-0804">Transcription</keyword>
<name>A0A3N4LVH2_9PEZI</name>
<evidence type="ECO:0000313" key="7">
    <source>
        <dbReference type="Proteomes" id="UP000267821"/>
    </source>
</evidence>
<feature type="region of interest" description="Disordered" evidence="5">
    <location>
        <begin position="370"/>
        <end position="418"/>
    </location>
</feature>
<evidence type="ECO:0000313" key="6">
    <source>
        <dbReference type="EMBL" id="RPB24641.1"/>
    </source>
</evidence>
<dbReference type="InterPro" id="IPR004855">
    <property type="entry name" value="TFIIA_asu/bsu"/>
</dbReference>
<reference evidence="6 7" key="1">
    <citation type="journal article" date="2018" name="Nat. Ecol. Evol.">
        <title>Pezizomycetes genomes reveal the molecular basis of ectomycorrhizal truffle lifestyle.</title>
        <authorList>
            <person name="Murat C."/>
            <person name="Payen T."/>
            <person name="Noel B."/>
            <person name="Kuo A."/>
            <person name="Morin E."/>
            <person name="Chen J."/>
            <person name="Kohler A."/>
            <person name="Krizsan K."/>
            <person name="Balestrini R."/>
            <person name="Da Silva C."/>
            <person name="Montanini B."/>
            <person name="Hainaut M."/>
            <person name="Levati E."/>
            <person name="Barry K.W."/>
            <person name="Belfiori B."/>
            <person name="Cichocki N."/>
            <person name="Clum A."/>
            <person name="Dockter R.B."/>
            <person name="Fauchery L."/>
            <person name="Guy J."/>
            <person name="Iotti M."/>
            <person name="Le Tacon F."/>
            <person name="Lindquist E.A."/>
            <person name="Lipzen A."/>
            <person name="Malagnac F."/>
            <person name="Mello A."/>
            <person name="Molinier V."/>
            <person name="Miyauchi S."/>
            <person name="Poulain J."/>
            <person name="Riccioni C."/>
            <person name="Rubini A."/>
            <person name="Sitrit Y."/>
            <person name="Splivallo R."/>
            <person name="Traeger S."/>
            <person name="Wang M."/>
            <person name="Zifcakova L."/>
            <person name="Wipf D."/>
            <person name="Zambonelli A."/>
            <person name="Paolocci F."/>
            <person name="Nowrousian M."/>
            <person name="Ottonello S."/>
            <person name="Baldrian P."/>
            <person name="Spatafora J.W."/>
            <person name="Henrissat B."/>
            <person name="Nagy L.G."/>
            <person name="Aury J.M."/>
            <person name="Wincker P."/>
            <person name="Grigoriev I.V."/>
            <person name="Bonfante P."/>
            <person name="Martin F.M."/>
        </authorList>
    </citation>
    <scope>NUCLEOTIDE SEQUENCE [LARGE SCALE GENOMIC DNA]</scope>
    <source>
        <strain evidence="6 7">ATCC MYA-4762</strain>
    </source>
</reference>
<dbReference type="InParanoid" id="A0A3N4LVH2"/>
<proteinExistence type="inferred from homology"/>
<dbReference type="Gene3D" id="2.30.18.10">
    <property type="entry name" value="Transcription factor IIA (TFIIA), beta-barrel domain"/>
    <property type="match status" value="1"/>
</dbReference>
<evidence type="ECO:0000256" key="2">
    <source>
        <dbReference type="ARBA" id="ARBA00010059"/>
    </source>
</evidence>
<keyword evidence="7" id="KW-1185">Reference proteome</keyword>
<evidence type="ECO:0000256" key="5">
    <source>
        <dbReference type="SAM" id="MobiDB-lite"/>
    </source>
</evidence>
<protein>
    <recommendedName>
        <fullName evidence="8">Transcription factor IIA, alpha/beta subunit</fullName>
    </recommendedName>
</protein>